<comment type="caution">
    <text evidence="3">The sequence shown here is derived from an EMBL/GenBank/DDBJ whole genome shotgun (WGS) entry which is preliminary data.</text>
</comment>
<dbReference type="PANTHER" id="PTHR44117:SF1">
    <property type="entry name" value="INTRAFLAGELLAR TRANSPORT PROTEIN 88 HOMOLOG"/>
    <property type="match status" value="1"/>
</dbReference>
<dbReference type="EMBL" id="SNRW01021042">
    <property type="protein sequence ID" value="KAA6364932.1"/>
    <property type="molecule type" value="Genomic_DNA"/>
</dbReference>
<dbReference type="GO" id="GO:0019894">
    <property type="term" value="F:kinesin binding"/>
    <property type="evidence" value="ECO:0007669"/>
    <property type="project" value="TreeGrafter"/>
</dbReference>
<dbReference type="GO" id="GO:0097546">
    <property type="term" value="C:ciliary base"/>
    <property type="evidence" value="ECO:0007669"/>
    <property type="project" value="TreeGrafter"/>
</dbReference>
<dbReference type="GO" id="GO:1905515">
    <property type="term" value="P:non-motile cilium assembly"/>
    <property type="evidence" value="ECO:0007669"/>
    <property type="project" value="TreeGrafter"/>
</dbReference>
<evidence type="ECO:0000256" key="1">
    <source>
        <dbReference type="PROSITE-ProRule" id="PRU00339"/>
    </source>
</evidence>
<dbReference type="InterPro" id="IPR019734">
    <property type="entry name" value="TPR_rpt"/>
</dbReference>
<evidence type="ECO:0000313" key="3">
    <source>
        <dbReference type="EMBL" id="KAA6364932.1"/>
    </source>
</evidence>
<accession>A0A5J4U4R6</accession>
<dbReference type="SMART" id="SM00028">
    <property type="entry name" value="TPR"/>
    <property type="match status" value="7"/>
</dbReference>
<gene>
    <name evidence="3" type="ORF">EZS28_039541</name>
</gene>
<feature type="repeat" description="TPR" evidence="1">
    <location>
        <begin position="420"/>
        <end position="453"/>
    </location>
</feature>
<feature type="compositionally biased region" description="Low complexity" evidence="2">
    <location>
        <begin position="531"/>
        <end position="540"/>
    </location>
</feature>
<keyword evidence="3" id="KW-0966">Cell projection</keyword>
<organism evidence="3 4">
    <name type="scientific">Streblomastix strix</name>
    <dbReference type="NCBI Taxonomy" id="222440"/>
    <lineage>
        <taxon>Eukaryota</taxon>
        <taxon>Metamonada</taxon>
        <taxon>Preaxostyla</taxon>
        <taxon>Oxymonadida</taxon>
        <taxon>Streblomastigidae</taxon>
        <taxon>Streblomastix</taxon>
    </lineage>
</organism>
<evidence type="ECO:0000313" key="4">
    <source>
        <dbReference type="Proteomes" id="UP000324800"/>
    </source>
</evidence>
<feature type="region of interest" description="Disordered" evidence="2">
    <location>
        <begin position="621"/>
        <end position="647"/>
    </location>
</feature>
<dbReference type="SUPFAM" id="SSF48452">
    <property type="entry name" value="TPR-like"/>
    <property type="match status" value="1"/>
</dbReference>
<feature type="compositionally biased region" description="Basic residues" evidence="2">
    <location>
        <begin position="513"/>
        <end position="523"/>
    </location>
</feature>
<reference evidence="3 4" key="1">
    <citation type="submission" date="2019-03" db="EMBL/GenBank/DDBJ databases">
        <title>Single cell metagenomics reveals metabolic interactions within the superorganism composed of flagellate Streblomastix strix and complex community of Bacteroidetes bacteria on its surface.</title>
        <authorList>
            <person name="Treitli S.C."/>
            <person name="Kolisko M."/>
            <person name="Husnik F."/>
            <person name="Keeling P."/>
            <person name="Hampl V."/>
        </authorList>
    </citation>
    <scope>NUCLEOTIDE SEQUENCE [LARGE SCALE GENOMIC DNA]</scope>
    <source>
        <strain evidence="3">ST1C</strain>
    </source>
</reference>
<dbReference type="Gene3D" id="1.25.40.10">
    <property type="entry name" value="Tetratricopeptide repeat domain"/>
    <property type="match status" value="3"/>
</dbReference>
<dbReference type="Pfam" id="PF13432">
    <property type="entry name" value="TPR_16"/>
    <property type="match status" value="3"/>
</dbReference>
<dbReference type="AlphaFoldDB" id="A0A5J4U4R6"/>
<dbReference type="InterPro" id="IPR011990">
    <property type="entry name" value="TPR-like_helical_dom_sf"/>
</dbReference>
<keyword evidence="1" id="KW-0802">TPR repeat</keyword>
<name>A0A5J4U4R6_9EUKA</name>
<dbReference type="GO" id="GO:0005814">
    <property type="term" value="C:centriole"/>
    <property type="evidence" value="ECO:0007669"/>
    <property type="project" value="TreeGrafter"/>
</dbReference>
<keyword evidence="3" id="KW-0969">Cilium</keyword>
<evidence type="ECO:0000256" key="2">
    <source>
        <dbReference type="SAM" id="MobiDB-lite"/>
    </source>
</evidence>
<dbReference type="GO" id="GO:0042073">
    <property type="term" value="P:intraciliary transport"/>
    <property type="evidence" value="ECO:0007669"/>
    <property type="project" value="TreeGrafter"/>
</dbReference>
<dbReference type="PROSITE" id="PS50293">
    <property type="entry name" value="TPR_REGION"/>
    <property type="match status" value="1"/>
</dbReference>
<dbReference type="GO" id="GO:0036064">
    <property type="term" value="C:ciliary basal body"/>
    <property type="evidence" value="ECO:0007669"/>
    <property type="project" value="TreeGrafter"/>
</dbReference>
<sequence length="647" mass="72914">MRMYQMALDNVSETNRIYRHWIRRNMAYTQLVQHQYDAAMRGYEQLVQEHPDMPSAFNLILCYRALGDPALMREGFTRLLSVDSKERSSQIRGLNDTNVGNRDSGVSGAALLADILAPAQEDREQLKDELGKEQQRRSERSTRFILQAAKVIIPVIGGDILASYDYIAGVLRSEGYGQLAGQIEMAKAIECLQRGETSIAVDMLRGFTRDSSSGMAGSALQNLSFVLQLEGDIVHAEHAAQQALDKEPFNTHALVQLGNIRYGQEKYEEALDLYNKALNADPGYTIAEYNAGLTLKHLQKFTEARERFERLSRRHPHDTDVMLQLAESIAAQGRDFEKSRRLFAEVNTRIPSDASVLMRLGQLVAQKDENKALFYYQEAFRYNPSSLDACGWLGYHFVKAYDFNAAAPYFEQAIRIDPNAKFFILLGSCYRKMGEKETALETYSRAHERYPQNTDVLKYLIASCKECGKNELASQYEAKQNAIHEEEGNEGINQQNQGNGVLQQREESGTRIEKKKKKKKKGSKLIGDMDQQQQQYQQQQGSNNVIIGRSNNQNQNQNQMFGEQNDNDDSQSPVRQGNQSKAITPTSNQQQQQQGQGFGIPMSLGVGSAVKSNKGQVIGQNVGIKSKQQGLQGKDNVVFDEPDEQNW</sequence>
<keyword evidence="3" id="KW-0282">Flagellum</keyword>
<feature type="compositionally biased region" description="Acidic residues" evidence="2">
    <location>
        <begin position="638"/>
        <end position="647"/>
    </location>
</feature>
<dbReference type="Proteomes" id="UP000324800">
    <property type="component" value="Unassembled WGS sequence"/>
</dbReference>
<feature type="compositionally biased region" description="Polar residues" evidence="2">
    <location>
        <begin position="560"/>
        <end position="588"/>
    </location>
</feature>
<dbReference type="GO" id="GO:0097730">
    <property type="term" value="C:non-motile cilium"/>
    <property type="evidence" value="ECO:0007669"/>
    <property type="project" value="TreeGrafter"/>
</dbReference>
<dbReference type="PANTHER" id="PTHR44117">
    <property type="entry name" value="INTRAFLAGELLAR TRANSPORT PROTEIN 88 HOMOLOG"/>
    <property type="match status" value="1"/>
</dbReference>
<proteinExistence type="predicted"/>
<feature type="region of interest" description="Disordered" evidence="2">
    <location>
        <begin position="489"/>
        <end position="601"/>
    </location>
</feature>
<dbReference type="OrthoDB" id="1926212at2759"/>
<feature type="repeat" description="TPR" evidence="1">
    <location>
        <begin position="251"/>
        <end position="284"/>
    </location>
</feature>
<feature type="compositionally biased region" description="Low complexity" evidence="2">
    <location>
        <begin position="490"/>
        <end position="500"/>
    </location>
</feature>
<protein>
    <submittedName>
        <fullName evidence="3">Putative intraflagellar transport protein ift88</fullName>
    </submittedName>
</protein>
<dbReference type="PROSITE" id="PS50005">
    <property type="entry name" value="TPR"/>
    <property type="match status" value="2"/>
</dbReference>